<gene>
    <name evidence="1" type="ORF">CAUJ_LOCUS15366</name>
</gene>
<dbReference type="AlphaFoldDB" id="A0A8S1HVP1"/>
<reference evidence="1" key="1">
    <citation type="submission" date="2020-10" db="EMBL/GenBank/DDBJ databases">
        <authorList>
            <person name="Kikuchi T."/>
        </authorList>
    </citation>
    <scope>NUCLEOTIDE SEQUENCE</scope>
    <source>
        <strain evidence="1">NKZ352</strain>
    </source>
</reference>
<proteinExistence type="predicted"/>
<organism evidence="1 2">
    <name type="scientific">Caenorhabditis auriculariae</name>
    <dbReference type="NCBI Taxonomy" id="2777116"/>
    <lineage>
        <taxon>Eukaryota</taxon>
        <taxon>Metazoa</taxon>
        <taxon>Ecdysozoa</taxon>
        <taxon>Nematoda</taxon>
        <taxon>Chromadorea</taxon>
        <taxon>Rhabditida</taxon>
        <taxon>Rhabditina</taxon>
        <taxon>Rhabditomorpha</taxon>
        <taxon>Rhabditoidea</taxon>
        <taxon>Rhabditidae</taxon>
        <taxon>Peloderinae</taxon>
        <taxon>Caenorhabditis</taxon>
    </lineage>
</organism>
<accession>A0A8S1HVP1</accession>
<dbReference type="OrthoDB" id="5875971at2759"/>
<evidence type="ECO:0000313" key="2">
    <source>
        <dbReference type="Proteomes" id="UP000835052"/>
    </source>
</evidence>
<sequence length="247" mass="24985">MIGADGRFQLRHRLSFLALDRAVIKARRLCPTHGRFDFASFFKPSQTIQIVILIQRFLISAAEMFSSKMIFSCALVASCAATIFNEDSLETTPADQSAAATTSTALVIRAKRQCGGMGGCGCGGSCGGGCIGAGCGGGCSGASCGGGCSGASCGCGSLGMCGSTCCPSAPPPCTCGTPGCAQCVTNTVYVPVQQTTCCRCCQPVCTQACVNGGGCSCGCTRGGCGRKRRSLLAIANEEMSKNGDSMI</sequence>
<keyword evidence="2" id="KW-1185">Reference proteome</keyword>
<dbReference type="EMBL" id="CAJGYM010000177">
    <property type="protein sequence ID" value="CAD6199463.1"/>
    <property type="molecule type" value="Genomic_DNA"/>
</dbReference>
<name>A0A8S1HVP1_9PELO</name>
<dbReference type="Proteomes" id="UP000835052">
    <property type="component" value="Unassembled WGS sequence"/>
</dbReference>
<evidence type="ECO:0000313" key="1">
    <source>
        <dbReference type="EMBL" id="CAD6199463.1"/>
    </source>
</evidence>
<comment type="caution">
    <text evidence="1">The sequence shown here is derived from an EMBL/GenBank/DDBJ whole genome shotgun (WGS) entry which is preliminary data.</text>
</comment>
<protein>
    <submittedName>
        <fullName evidence="1">Uncharacterized protein</fullName>
    </submittedName>
</protein>